<name>A0A3E0EUD0_9FLAO</name>
<dbReference type="OrthoDB" id="1375013at2"/>
<keyword evidence="1" id="KW-0812">Transmembrane</keyword>
<evidence type="ECO:0000313" key="3">
    <source>
        <dbReference type="Proteomes" id="UP000257136"/>
    </source>
</evidence>
<proteinExistence type="predicted"/>
<organism evidence="2 3">
    <name type="scientific">Flavobacterium aquicola</name>
    <dbReference type="NCBI Taxonomy" id="1682742"/>
    <lineage>
        <taxon>Bacteria</taxon>
        <taxon>Pseudomonadati</taxon>
        <taxon>Bacteroidota</taxon>
        <taxon>Flavobacteriia</taxon>
        <taxon>Flavobacteriales</taxon>
        <taxon>Flavobacteriaceae</taxon>
        <taxon>Flavobacterium</taxon>
    </lineage>
</organism>
<sequence length="199" mass="23090">MDDNLDDWDKKRKGYLAVAIICFIIGAYLFIRVHSDSYVIKSSNLKTIGNLIASDKPKFEEITGKHARKWIEFKCAENKSTFKIANFDYRCVNDDEVLNEINVGDTISIQILKDDIENFDTETTCEIHSLVKNKKEYLDIECRNKKENKDSENVYIILFSVTIMTGGVYCLIKKPKFFDEVDPCVPIWIIIIVLFFVLH</sequence>
<comment type="caution">
    <text evidence="2">The sequence shown here is derived from an EMBL/GenBank/DDBJ whole genome shotgun (WGS) entry which is preliminary data.</text>
</comment>
<feature type="transmembrane region" description="Helical" evidence="1">
    <location>
        <begin position="14"/>
        <end position="31"/>
    </location>
</feature>
<dbReference type="Proteomes" id="UP000257136">
    <property type="component" value="Unassembled WGS sequence"/>
</dbReference>
<dbReference type="RefSeq" id="WP_115810138.1">
    <property type="nucleotide sequence ID" value="NZ_QUNI01000002.1"/>
</dbReference>
<dbReference type="EMBL" id="QUNI01000002">
    <property type="protein sequence ID" value="REH00767.1"/>
    <property type="molecule type" value="Genomic_DNA"/>
</dbReference>
<evidence type="ECO:0000256" key="1">
    <source>
        <dbReference type="SAM" id="Phobius"/>
    </source>
</evidence>
<keyword evidence="3" id="KW-1185">Reference proteome</keyword>
<accession>A0A3E0EUD0</accession>
<keyword evidence="1" id="KW-0472">Membrane</keyword>
<feature type="transmembrane region" description="Helical" evidence="1">
    <location>
        <begin position="181"/>
        <end position="198"/>
    </location>
</feature>
<dbReference type="AlphaFoldDB" id="A0A3E0EUD0"/>
<keyword evidence="1" id="KW-1133">Transmembrane helix</keyword>
<gene>
    <name evidence="2" type="ORF">C8P67_10211</name>
</gene>
<reference evidence="2 3" key="1">
    <citation type="submission" date="2018-08" db="EMBL/GenBank/DDBJ databases">
        <title>Genomic Encyclopedia of Archaeal and Bacterial Type Strains, Phase II (KMG-II): from individual species to whole genera.</title>
        <authorList>
            <person name="Goeker M."/>
        </authorList>
    </citation>
    <scope>NUCLEOTIDE SEQUENCE [LARGE SCALE GENOMIC DNA]</scope>
    <source>
        <strain evidence="2 3">DSM 100880</strain>
    </source>
</reference>
<evidence type="ECO:0000313" key="2">
    <source>
        <dbReference type="EMBL" id="REH00767.1"/>
    </source>
</evidence>
<protein>
    <submittedName>
        <fullName evidence="2">Uncharacterized protein</fullName>
    </submittedName>
</protein>
<feature type="transmembrane region" description="Helical" evidence="1">
    <location>
        <begin position="154"/>
        <end position="172"/>
    </location>
</feature>